<dbReference type="InterPro" id="IPR014729">
    <property type="entry name" value="Rossmann-like_a/b/a_fold"/>
</dbReference>
<dbReference type="EMBL" id="JAOTIF010000004">
    <property type="protein sequence ID" value="MCU7549209.1"/>
    <property type="molecule type" value="Genomic_DNA"/>
</dbReference>
<comment type="subcellular location">
    <subcellularLocation>
        <location evidence="2">Cytoplasm</location>
    </subcellularLocation>
</comment>
<dbReference type="Pfam" id="PF00582">
    <property type="entry name" value="Usp"/>
    <property type="match status" value="1"/>
</dbReference>
<evidence type="ECO:0000313" key="4">
    <source>
        <dbReference type="EMBL" id="MCU7549209.1"/>
    </source>
</evidence>
<comment type="caution">
    <text evidence="4">The sequence shown here is derived from an EMBL/GenBank/DDBJ whole genome shotgun (WGS) entry which is preliminary data.</text>
</comment>
<dbReference type="PANTHER" id="PTHR46268">
    <property type="entry name" value="STRESS RESPONSE PROTEIN NHAX"/>
    <property type="match status" value="1"/>
</dbReference>
<evidence type="ECO:0000256" key="1">
    <source>
        <dbReference type="ARBA" id="ARBA00008791"/>
    </source>
</evidence>
<dbReference type="SUPFAM" id="SSF52402">
    <property type="entry name" value="Adenine nucleotide alpha hydrolases-like"/>
    <property type="match status" value="1"/>
</dbReference>
<organism evidence="4 5">
    <name type="scientific">Paraflavisolibacter caeni</name>
    <dbReference type="NCBI Taxonomy" id="2982496"/>
    <lineage>
        <taxon>Bacteria</taxon>
        <taxon>Pseudomonadati</taxon>
        <taxon>Bacteroidota</taxon>
        <taxon>Chitinophagia</taxon>
        <taxon>Chitinophagales</taxon>
        <taxon>Chitinophagaceae</taxon>
        <taxon>Paraflavisolibacter</taxon>
    </lineage>
</organism>
<dbReference type="PANTHER" id="PTHR46268:SF6">
    <property type="entry name" value="UNIVERSAL STRESS PROTEIN UP12"/>
    <property type="match status" value="1"/>
</dbReference>
<comment type="similarity">
    <text evidence="1 2">Belongs to the universal stress protein A family.</text>
</comment>
<keyword evidence="5" id="KW-1185">Reference proteome</keyword>
<evidence type="ECO:0000259" key="3">
    <source>
        <dbReference type="Pfam" id="PF00582"/>
    </source>
</evidence>
<dbReference type="PRINTS" id="PR01438">
    <property type="entry name" value="UNVRSLSTRESS"/>
</dbReference>
<keyword evidence="2" id="KW-0963">Cytoplasm</keyword>
<proteinExistence type="inferred from homology"/>
<feature type="domain" description="UspA" evidence="3">
    <location>
        <begin position="1"/>
        <end position="151"/>
    </location>
</feature>
<reference evidence="4" key="1">
    <citation type="submission" date="2022-09" db="EMBL/GenBank/DDBJ databases">
        <authorList>
            <person name="Yuan C."/>
            <person name="Ke Z."/>
        </authorList>
    </citation>
    <scope>NUCLEOTIDE SEQUENCE</scope>
    <source>
        <strain evidence="4">LB-8</strain>
    </source>
</reference>
<dbReference type="InterPro" id="IPR006016">
    <property type="entry name" value="UspA"/>
</dbReference>
<sequence length="159" mass="17475">MKKVLIALDYNPSAQKIAETGYGLAKAMNARTVLLHVISDPTYYSSLNYSPIMGFDSFNSVDTIQSDTAEKLKKAAQNFLDKSKEYLGDERIETVVSKGDFGDTILETATKLNADLIVMGTHSRRGLEKILVGSVAENVLHHSLIPLFIIPTKTLKGNQ</sequence>
<name>A0A9X2XNV5_9BACT</name>
<evidence type="ECO:0000313" key="5">
    <source>
        <dbReference type="Proteomes" id="UP001155483"/>
    </source>
</evidence>
<dbReference type="RefSeq" id="WP_279296650.1">
    <property type="nucleotide sequence ID" value="NZ_JAOTIF010000004.1"/>
</dbReference>
<dbReference type="AlphaFoldDB" id="A0A9X2XNV5"/>
<dbReference type="Gene3D" id="3.40.50.620">
    <property type="entry name" value="HUPs"/>
    <property type="match status" value="1"/>
</dbReference>
<accession>A0A9X2XNV5</accession>
<dbReference type="CDD" id="cd00293">
    <property type="entry name" value="USP-like"/>
    <property type="match status" value="1"/>
</dbReference>
<gene>
    <name evidence="4" type="ORF">OCK74_08785</name>
</gene>
<protein>
    <recommendedName>
        <fullName evidence="2">Universal stress protein</fullName>
    </recommendedName>
</protein>
<dbReference type="InterPro" id="IPR006015">
    <property type="entry name" value="Universal_stress_UspA"/>
</dbReference>
<evidence type="ECO:0000256" key="2">
    <source>
        <dbReference type="PIRNR" id="PIRNR006276"/>
    </source>
</evidence>
<reference evidence="4" key="2">
    <citation type="submission" date="2023-04" db="EMBL/GenBank/DDBJ databases">
        <title>Paracnuella aquatica gen. nov., sp. nov., a member of the family Chitinophagaceae isolated from a hot spring.</title>
        <authorList>
            <person name="Wang C."/>
        </authorList>
    </citation>
    <scope>NUCLEOTIDE SEQUENCE</scope>
    <source>
        <strain evidence="4">LB-8</strain>
    </source>
</reference>
<dbReference type="GO" id="GO:0005737">
    <property type="term" value="C:cytoplasm"/>
    <property type="evidence" value="ECO:0007669"/>
    <property type="project" value="UniProtKB-SubCell"/>
</dbReference>
<dbReference type="PIRSF" id="PIRSF006276">
    <property type="entry name" value="UspA"/>
    <property type="match status" value="1"/>
</dbReference>
<dbReference type="Proteomes" id="UP001155483">
    <property type="component" value="Unassembled WGS sequence"/>
</dbReference>